<protein>
    <recommendedName>
        <fullName evidence="4">DUF1963 domain-containing protein</fullName>
    </recommendedName>
</protein>
<name>A0ABQ4I1Q1_9ACTN</name>
<evidence type="ECO:0000256" key="1">
    <source>
        <dbReference type="SAM" id="MobiDB-lite"/>
    </source>
</evidence>
<evidence type="ECO:0000313" key="2">
    <source>
        <dbReference type="EMBL" id="GIJ11863.1"/>
    </source>
</evidence>
<dbReference type="Gene3D" id="2.30.320.10">
    <property type="entry name" value="YwqG-like"/>
    <property type="match status" value="1"/>
</dbReference>
<proteinExistence type="predicted"/>
<evidence type="ECO:0008006" key="4">
    <source>
        <dbReference type="Google" id="ProtNLM"/>
    </source>
</evidence>
<sequence>MTRTTPPRPLDITELFPALREHAATATRLHPRPGTPTTADSSVGGPLLWPADEAWPVCTDGDAHYIFRLQTPSTVRRSREIYAAAQARADAAGTRYDLTDEERAQVPDLDFSEPHSLVNQPIPLVAVAQLYRRDVPDFAGPDGTDLLQVLWCPLDHPEEGYNPRVRLYWRRSADVSRPVVAAGEPPVVNDSYLPTPCVVYPEQIREYQYGGLLPEELDAQITAWEEESEGECDDEDGVNYQFDLSLAPGWKVGGFANWSLTDPHPVDCPECGTAMTLLFTADSSEWHGSGGSWRPLEEPAQAPSNPTDVCIGRGYALYIFRCPVSFDHPPATAMQ</sequence>
<dbReference type="RefSeq" id="WP_204012606.1">
    <property type="nucleotide sequence ID" value="NZ_BOOZ01000039.1"/>
</dbReference>
<dbReference type="Proteomes" id="UP000647017">
    <property type="component" value="Unassembled WGS sequence"/>
</dbReference>
<reference evidence="2 3" key="1">
    <citation type="submission" date="2021-01" db="EMBL/GenBank/DDBJ databases">
        <title>Whole genome shotgun sequence of Verrucosispora andamanensis NBRC 109075.</title>
        <authorList>
            <person name="Komaki H."/>
            <person name="Tamura T."/>
        </authorList>
    </citation>
    <scope>NUCLEOTIDE SEQUENCE [LARGE SCALE GENOMIC DNA]</scope>
    <source>
        <strain evidence="2 3">NBRC 109075</strain>
    </source>
</reference>
<evidence type="ECO:0000313" key="3">
    <source>
        <dbReference type="Proteomes" id="UP000647017"/>
    </source>
</evidence>
<comment type="caution">
    <text evidence="2">The sequence shown here is derived from an EMBL/GenBank/DDBJ whole genome shotgun (WGS) entry which is preliminary data.</text>
</comment>
<keyword evidence="3" id="KW-1185">Reference proteome</keyword>
<feature type="region of interest" description="Disordered" evidence="1">
    <location>
        <begin position="25"/>
        <end position="45"/>
    </location>
</feature>
<organism evidence="2 3">
    <name type="scientific">Micromonospora andamanensis</name>
    <dbReference type="NCBI Taxonomy" id="1287068"/>
    <lineage>
        <taxon>Bacteria</taxon>
        <taxon>Bacillati</taxon>
        <taxon>Actinomycetota</taxon>
        <taxon>Actinomycetes</taxon>
        <taxon>Micromonosporales</taxon>
        <taxon>Micromonosporaceae</taxon>
        <taxon>Micromonospora</taxon>
    </lineage>
</organism>
<dbReference type="EMBL" id="BOOZ01000039">
    <property type="protein sequence ID" value="GIJ11863.1"/>
    <property type="molecule type" value="Genomic_DNA"/>
</dbReference>
<gene>
    <name evidence="2" type="ORF">Van01_50770</name>
</gene>
<accession>A0ABQ4I1Q1</accession>